<evidence type="ECO:0000256" key="6">
    <source>
        <dbReference type="ARBA" id="ARBA00022605"/>
    </source>
</evidence>
<feature type="active site" description="Proton donor" evidence="12">
    <location>
        <position position="230"/>
    </location>
</feature>
<dbReference type="Gene3D" id="3.40.50.720">
    <property type="entry name" value="NAD(P)-binding Rossmann-like Domain"/>
    <property type="match status" value="1"/>
</dbReference>
<dbReference type="EC" id="1.1.1.3" evidence="4 14"/>
<dbReference type="EMBL" id="JAAIUV010000004">
    <property type="protein sequence ID" value="NEX78124.1"/>
    <property type="molecule type" value="Genomic_DNA"/>
</dbReference>
<keyword evidence="8 14" id="KW-0560">Oxidoreductase</keyword>
<dbReference type="PIRSF" id="PIRSF036497">
    <property type="entry name" value="HDH_short"/>
    <property type="match status" value="1"/>
</dbReference>
<keyword evidence="7 14" id="KW-0791">Threonine biosynthesis</keyword>
<feature type="domain" description="Aspartate/homoserine dehydrogenase NAD-binding" evidence="17">
    <location>
        <begin position="9"/>
        <end position="154"/>
    </location>
</feature>
<comment type="caution">
    <text evidence="18">The sequence shown here is derived from an EMBL/GenBank/DDBJ whole genome shotgun (WGS) entry which is preliminary data.</text>
</comment>
<keyword evidence="6 14" id="KW-0028">Amino-acid biosynthesis</keyword>
<dbReference type="NCBIfam" id="NF004912">
    <property type="entry name" value="PRK06270.1"/>
    <property type="match status" value="1"/>
</dbReference>
<evidence type="ECO:0000256" key="5">
    <source>
        <dbReference type="ARBA" id="ARBA00013376"/>
    </source>
</evidence>
<evidence type="ECO:0000256" key="13">
    <source>
        <dbReference type="PIRSR" id="PIRSR036497-2"/>
    </source>
</evidence>
<keyword evidence="19" id="KW-1185">Reference proteome</keyword>
<comment type="catalytic activity">
    <reaction evidence="11">
        <text>L-homoserine + NADP(+) = L-aspartate 4-semialdehyde + NADPH + H(+)</text>
        <dbReference type="Rhea" id="RHEA:15761"/>
        <dbReference type="ChEBI" id="CHEBI:15378"/>
        <dbReference type="ChEBI" id="CHEBI:57476"/>
        <dbReference type="ChEBI" id="CHEBI:57783"/>
        <dbReference type="ChEBI" id="CHEBI:58349"/>
        <dbReference type="ChEBI" id="CHEBI:537519"/>
        <dbReference type="EC" id="1.1.1.3"/>
    </reaction>
    <physiologicalReaction direction="right-to-left" evidence="11">
        <dbReference type="Rhea" id="RHEA:15763"/>
    </physiologicalReaction>
</comment>
<dbReference type="InterPro" id="IPR036291">
    <property type="entry name" value="NAD(P)-bd_dom_sf"/>
</dbReference>
<dbReference type="PANTHER" id="PTHR43331">
    <property type="entry name" value="HOMOSERINE DEHYDROGENASE"/>
    <property type="match status" value="1"/>
</dbReference>
<name>A0A6B3TMF4_9BACI</name>
<proteinExistence type="inferred from homology"/>
<protein>
    <recommendedName>
        <fullName evidence="5 14">Homoserine dehydrogenase</fullName>
        <ecNumber evidence="4 14">1.1.1.3</ecNumber>
    </recommendedName>
</protein>
<dbReference type="Gene3D" id="3.30.360.10">
    <property type="entry name" value="Dihydrodipicolinate Reductase, domain 2"/>
    <property type="match status" value="1"/>
</dbReference>
<evidence type="ECO:0000256" key="4">
    <source>
        <dbReference type="ARBA" id="ARBA00013213"/>
    </source>
</evidence>
<dbReference type="InterPro" id="IPR005106">
    <property type="entry name" value="Asp/hSer_DH_NAD-bd"/>
</dbReference>
<dbReference type="PANTHER" id="PTHR43331:SF1">
    <property type="entry name" value="HOMOSERINE DEHYDROGENASE"/>
    <property type="match status" value="1"/>
</dbReference>
<evidence type="ECO:0000256" key="8">
    <source>
        <dbReference type="ARBA" id="ARBA00023002"/>
    </source>
</evidence>
<reference evidence="18" key="1">
    <citation type="submission" date="2020-02" db="EMBL/GenBank/DDBJ databases">
        <title>Bacillus sedimentmangrovi sp. nov., isolated from sediment of the mangrove ecosystem.</title>
        <authorList>
            <person name="Liu G."/>
        </authorList>
    </citation>
    <scope>NUCLEOTIDE SEQUENCE [LARGE SCALE GENOMIC DNA]</scope>
    <source>
        <strain evidence="18">SgZ-7</strain>
    </source>
</reference>
<dbReference type="RefSeq" id="WP_163250633.1">
    <property type="nucleotide sequence ID" value="NZ_JAAIUV010000004.1"/>
</dbReference>
<dbReference type="PROSITE" id="PS01042">
    <property type="entry name" value="HOMOSER_DHGENASE"/>
    <property type="match status" value="1"/>
</dbReference>
<dbReference type="GO" id="GO:0009086">
    <property type="term" value="P:methionine biosynthetic process"/>
    <property type="evidence" value="ECO:0007669"/>
    <property type="project" value="UniProtKB-KW"/>
</dbReference>
<dbReference type="Pfam" id="PF03447">
    <property type="entry name" value="NAD_binding_3"/>
    <property type="match status" value="1"/>
</dbReference>
<dbReference type="GO" id="GO:0009088">
    <property type="term" value="P:threonine biosynthetic process"/>
    <property type="evidence" value="ECO:0007669"/>
    <property type="project" value="UniProtKB-UniPathway"/>
</dbReference>
<feature type="binding site" evidence="13">
    <location>
        <position position="215"/>
    </location>
    <ligand>
        <name>L-homoserine</name>
        <dbReference type="ChEBI" id="CHEBI:57476"/>
    </ligand>
</feature>
<evidence type="ECO:0000313" key="19">
    <source>
        <dbReference type="Proteomes" id="UP000481621"/>
    </source>
</evidence>
<dbReference type="Pfam" id="PF00742">
    <property type="entry name" value="Homoserine_dh"/>
    <property type="match status" value="1"/>
</dbReference>
<accession>A0A6B3TMF4</accession>
<dbReference type="InterPro" id="IPR001342">
    <property type="entry name" value="HDH_cat"/>
</dbReference>
<gene>
    <name evidence="18" type="ORF">G4Z05_04370</name>
</gene>
<evidence type="ECO:0000256" key="15">
    <source>
        <dbReference type="RuleBase" id="RU004171"/>
    </source>
</evidence>
<comment type="pathway">
    <text evidence="2 14">Amino-acid biosynthesis; L-methionine biosynthesis via de novo pathway; L-homoserine from L-aspartate: step 3/3.</text>
</comment>
<comment type="pathway">
    <text evidence="1 14">Amino-acid biosynthesis; L-threonine biosynthesis; L-threonine from L-aspartate: step 3/5.</text>
</comment>
<feature type="binding site" evidence="13">
    <location>
        <begin position="9"/>
        <end position="14"/>
    </location>
    <ligand>
        <name>NADP(+)</name>
        <dbReference type="ChEBI" id="CHEBI:58349"/>
    </ligand>
</feature>
<evidence type="ECO:0000256" key="14">
    <source>
        <dbReference type="RuleBase" id="RU000579"/>
    </source>
</evidence>
<evidence type="ECO:0000259" key="16">
    <source>
        <dbReference type="Pfam" id="PF00742"/>
    </source>
</evidence>
<keyword evidence="9" id="KW-0915">Sodium</keyword>
<keyword evidence="10 14" id="KW-0486">Methionine biosynthesis</keyword>
<evidence type="ECO:0000313" key="18">
    <source>
        <dbReference type="EMBL" id="NEX78124.1"/>
    </source>
</evidence>
<dbReference type="UniPathway" id="UPA00050">
    <property type="reaction ID" value="UER00063"/>
</dbReference>
<evidence type="ECO:0000259" key="17">
    <source>
        <dbReference type="Pfam" id="PF03447"/>
    </source>
</evidence>
<dbReference type="Proteomes" id="UP000481621">
    <property type="component" value="Unassembled WGS sequence"/>
</dbReference>
<evidence type="ECO:0000256" key="10">
    <source>
        <dbReference type="ARBA" id="ARBA00023167"/>
    </source>
</evidence>
<evidence type="ECO:0000256" key="12">
    <source>
        <dbReference type="PIRSR" id="PIRSR036497-1"/>
    </source>
</evidence>
<sequence length="351" mass="38261">MSHKLAFIGFGVVGQGLAEILLEKKKELKQKEGFEATVVAISDLMKGSIYHPNGLDIDLVLKTLKETGNVENYPKVPGLVTGWDSFKTIKETNADTIIEVSYTDVKTGQPAIDHCKAAFESGKNVVMTNKGPVALAYKELSELAKKHGVYWGFEGTVMSGTPSLRMPVEALAGNEINEIRGIFNGTTNYILTKMEKEGISYEEALKEAQQLGYAEADPTSDVEGYDARYKVVILANYIMGVPLKVEDVPCKGITDITLKEIKEAKDEGKRWKLLAKIKKENNRIVASVAPEKVDLVDPLASIDGAVNAITYECDLLGPVTLSGAGAGKKETGFSLLIDLIHINRKQKLITV</sequence>
<dbReference type="FunFam" id="3.30.360.10:FF:000005">
    <property type="entry name" value="Homoserine dehydrogenase"/>
    <property type="match status" value="1"/>
</dbReference>
<feature type="domain" description="Homoserine dehydrogenase catalytic" evidence="16">
    <location>
        <begin position="164"/>
        <end position="340"/>
    </location>
</feature>
<dbReference type="InterPro" id="IPR019811">
    <property type="entry name" value="HDH_CS"/>
</dbReference>
<comment type="similarity">
    <text evidence="3 15">Belongs to the homoserine dehydrogenase family.</text>
</comment>
<evidence type="ECO:0000256" key="11">
    <source>
        <dbReference type="ARBA" id="ARBA00048841"/>
    </source>
</evidence>
<evidence type="ECO:0000256" key="7">
    <source>
        <dbReference type="ARBA" id="ARBA00022697"/>
    </source>
</evidence>
<dbReference type="GO" id="GO:0050661">
    <property type="term" value="F:NADP binding"/>
    <property type="evidence" value="ECO:0007669"/>
    <property type="project" value="InterPro"/>
</dbReference>
<evidence type="ECO:0000256" key="1">
    <source>
        <dbReference type="ARBA" id="ARBA00005056"/>
    </source>
</evidence>
<evidence type="ECO:0000256" key="3">
    <source>
        <dbReference type="ARBA" id="ARBA00006753"/>
    </source>
</evidence>
<dbReference type="InterPro" id="IPR022697">
    <property type="entry name" value="HDH_short"/>
</dbReference>
<evidence type="ECO:0000256" key="2">
    <source>
        <dbReference type="ARBA" id="ARBA00005062"/>
    </source>
</evidence>
<feature type="binding site" evidence="13">
    <location>
        <position position="130"/>
    </location>
    <ligand>
        <name>NADPH</name>
        <dbReference type="ChEBI" id="CHEBI:57783"/>
    </ligand>
</feature>
<dbReference type="SUPFAM" id="SSF51735">
    <property type="entry name" value="NAD(P)-binding Rossmann-fold domains"/>
    <property type="match status" value="1"/>
</dbReference>
<dbReference type="SUPFAM" id="SSF55347">
    <property type="entry name" value="Glyceraldehyde-3-phosphate dehydrogenase-like, C-terminal domain"/>
    <property type="match status" value="1"/>
</dbReference>
<keyword evidence="13 14" id="KW-0521">NADP</keyword>
<evidence type="ECO:0000256" key="9">
    <source>
        <dbReference type="ARBA" id="ARBA00023053"/>
    </source>
</evidence>
<dbReference type="AlphaFoldDB" id="A0A6B3TMF4"/>
<dbReference type="NCBIfam" id="NF004976">
    <property type="entry name" value="PRK06349.1"/>
    <property type="match status" value="1"/>
</dbReference>
<dbReference type="GO" id="GO:0004412">
    <property type="term" value="F:homoserine dehydrogenase activity"/>
    <property type="evidence" value="ECO:0007669"/>
    <property type="project" value="UniProtKB-EC"/>
</dbReference>
<dbReference type="UniPathway" id="UPA00051">
    <property type="reaction ID" value="UER00465"/>
</dbReference>
<organism evidence="18 19">
    <name type="scientific">Neobacillus thermocopriae</name>
    <dbReference type="NCBI Taxonomy" id="1215031"/>
    <lineage>
        <taxon>Bacteria</taxon>
        <taxon>Bacillati</taxon>
        <taxon>Bacillota</taxon>
        <taxon>Bacilli</taxon>
        <taxon>Bacillales</taxon>
        <taxon>Bacillaceae</taxon>
        <taxon>Neobacillus</taxon>
    </lineage>
</organism>